<sequence length="342" mass="37307">MSIFKLDMNYKNLLVIAGVALVLLLMYRIQSIISIFAVSFFIAYLLDPAIDKLETWKIPRAAGILIFMVLLTIILVCAMLYVVPYLYYEINYLANMVPDIVNSVTNTAQNFAERMNIYVSLEGIKNQLAPKAGAIAKQTLAAALGILSSASTAVSSIVNIAIIPILVFYFLKDFDRINTKIFDALNRKYDNDIKRYITEFDKILSAYFRGQLIVAAILGVLYTIILLVVGIKPAVLIGIVSGVLSVVPYLGFIIGFAASLILAFVQFQDILHPLMVFIGFAVVQAIEGNLITPKIVGESLGLHPTAVIFALLAGGSLFGIGGMIIALPVAAFIKILLSEQFA</sequence>
<keyword evidence="8" id="KW-1185">Reference proteome</keyword>
<keyword evidence="3 6" id="KW-0812">Transmembrane</keyword>
<dbReference type="InterPro" id="IPR002549">
    <property type="entry name" value="AI-2E-like"/>
</dbReference>
<dbReference type="STRING" id="522772.Dacet_2389"/>
<dbReference type="KEGG" id="dap:Dacet_2389"/>
<evidence type="ECO:0000313" key="7">
    <source>
        <dbReference type="EMBL" id="ADD69151.1"/>
    </source>
</evidence>
<dbReference type="PANTHER" id="PTHR21716">
    <property type="entry name" value="TRANSMEMBRANE PROTEIN"/>
    <property type="match status" value="1"/>
</dbReference>
<comment type="similarity">
    <text evidence="2">Belongs to the autoinducer-2 exporter (AI-2E) (TC 2.A.86) family.</text>
</comment>
<dbReference type="HOGENOM" id="CLU_031275_8_0_0"/>
<dbReference type="PANTHER" id="PTHR21716:SF64">
    <property type="entry name" value="AI-2 TRANSPORT PROTEIN TQSA"/>
    <property type="match status" value="1"/>
</dbReference>
<evidence type="ECO:0000313" key="8">
    <source>
        <dbReference type="Proteomes" id="UP000002012"/>
    </source>
</evidence>
<dbReference type="FunCoup" id="D4H3P9">
    <property type="interactions" value="306"/>
</dbReference>
<dbReference type="EMBL" id="CP001968">
    <property type="protein sequence ID" value="ADD69151.1"/>
    <property type="molecule type" value="Genomic_DNA"/>
</dbReference>
<dbReference type="AlphaFoldDB" id="D4H3P9"/>
<dbReference type="PaxDb" id="522772-Dacet_2389"/>
<feature type="transmembrane region" description="Helical" evidence="6">
    <location>
        <begin position="237"/>
        <end position="263"/>
    </location>
</feature>
<protein>
    <recommendedName>
        <fullName evidence="9">AI-2E family transporter</fullName>
    </recommendedName>
</protein>
<dbReference type="Pfam" id="PF01594">
    <property type="entry name" value="AI-2E_transport"/>
    <property type="match status" value="1"/>
</dbReference>
<reference evidence="7 8" key="1">
    <citation type="journal article" date="2010" name="Stand. Genomic Sci.">
        <title>Complete genome sequence of Denitrovibrio acetiphilus type strain (N2460).</title>
        <authorList>
            <person name="Kiss H."/>
            <person name="Lang E."/>
            <person name="Lapidus A."/>
            <person name="Copeland A."/>
            <person name="Nolan M."/>
            <person name="Glavina Del Rio T."/>
            <person name="Chen F."/>
            <person name="Lucas S."/>
            <person name="Tice H."/>
            <person name="Cheng J.F."/>
            <person name="Han C."/>
            <person name="Goodwin L."/>
            <person name="Pitluck S."/>
            <person name="Liolios K."/>
            <person name="Pati A."/>
            <person name="Ivanova N."/>
            <person name="Mavromatis K."/>
            <person name="Chen A."/>
            <person name="Palaniappan K."/>
            <person name="Land M."/>
            <person name="Hauser L."/>
            <person name="Chang Y.J."/>
            <person name="Jeffries C.D."/>
            <person name="Detter J.C."/>
            <person name="Brettin T."/>
            <person name="Spring S."/>
            <person name="Rohde M."/>
            <person name="Goker M."/>
            <person name="Woyke T."/>
            <person name="Bristow J."/>
            <person name="Eisen J.A."/>
            <person name="Markowitz V."/>
            <person name="Hugenholtz P."/>
            <person name="Kyrpides N.C."/>
            <person name="Klenk H.P."/>
        </authorList>
    </citation>
    <scope>NUCLEOTIDE SEQUENCE [LARGE SCALE GENOMIC DNA]</scope>
    <source>
        <strain evidence="8">DSM 12809 / NBRC 114555 / N2460</strain>
    </source>
</reference>
<gene>
    <name evidence="7" type="ordered locus">Dacet_2389</name>
</gene>
<evidence type="ECO:0000256" key="3">
    <source>
        <dbReference type="ARBA" id="ARBA00022692"/>
    </source>
</evidence>
<keyword evidence="4 6" id="KW-1133">Transmembrane helix</keyword>
<evidence type="ECO:0000256" key="1">
    <source>
        <dbReference type="ARBA" id="ARBA00004141"/>
    </source>
</evidence>
<evidence type="ECO:0000256" key="5">
    <source>
        <dbReference type="ARBA" id="ARBA00023136"/>
    </source>
</evidence>
<evidence type="ECO:0000256" key="6">
    <source>
        <dbReference type="SAM" id="Phobius"/>
    </source>
</evidence>
<feature type="transmembrane region" description="Helical" evidence="6">
    <location>
        <begin position="33"/>
        <end position="50"/>
    </location>
</feature>
<feature type="transmembrane region" description="Helical" evidence="6">
    <location>
        <begin position="212"/>
        <end position="231"/>
    </location>
</feature>
<dbReference type="Proteomes" id="UP000002012">
    <property type="component" value="Chromosome"/>
</dbReference>
<dbReference type="GO" id="GO:0016020">
    <property type="term" value="C:membrane"/>
    <property type="evidence" value="ECO:0007669"/>
    <property type="project" value="UniProtKB-SubCell"/>
</dbReference>
<proteinExistence type="inferred from homology"/>
<feature type="transmembrane region" description="Helical" evidence="6">
    <location>
        <begin position="306"/>
        <end position="337"/>
    </location>
</feature>
<name>D4H3P9_DENA2</name>
<feature type="transmembrane region" description="Helical" evidence="6">
    <location>
        <begin position="270"/>
        <end position="286"/>
    </location>
</feature>
<organism evidence="7 8">
    <name type="scientific">Denitrovibrio acetiphilus (strain DSM 12809 / NBRC 114555 / N2460)</name>
    <dbReference type="NCBI Taxonomy" id="522772"/>
    <lineage>
        <taxon>Bacteria</taxon>
        <taxon>Pseudomonadati</taxon>
        <taxon>Deferribacterota</taxon>
        <taxon>Deferribacteres</taxon>
        <taxon>Deferribacterales</taxon>
        <taxon>Geovibrionaceae</taxon>
        <taxon>Denitrovibrio</taxon>
    </lineage>
</organism>
<accession>D4H3P9</accession>
<feature type="transmembrane region" description="Helical" evidence="6">
    <location>
        <begin position="62"/>
        <end position="88"/>
    </location>
</feature>
<evidence type="ECO:0008006" key="9">
    <source>
        <dbReference type="Google" id="ProtNLM"/>
    </source>
</evidence>
<dbReference type="InParanoid" id="D4H3P9"/>
<dbReference type="eggNOG" id="COG0628">
    <property type="taxonomic scope" value="Bacteria"/>
</dbReference>
<dbReference type="GO" id="GO:0055085">
    <property type="term" value="P:transmembrane transport"/>
    <property type="evidence" value="ECO:0007669"/>
    <property type="project" value="TreeGrafter"/>
</dbReference>
<feature type="transmembrane region" description="Helical" evidence="6">
    <location>
        <begin position="153"/>
        <end position="171"/>
    </location>
</feature>
<evidence type="ECO:0000256" key="4">
    <source>
        <dbReference type="ARBA" id="ARBA00022989"/>
    </source>
</evidence>
<comment type="subcellular location">
    <subcellularLocation>
        <location evidence="1">Membrane</location>
        <topology evidence="1">Multi-pass membrane protein</topology>
    </subcellularLocation>
</comment>
<keyword evidence="5 6" id="KW-0472">Membrane</keyword>
<evidence type="ECO:0000256" key="2">
    <source>
        <dbReference type="ARBA" id="ARBA00009773"/>
    </source>
</evidence>
<dbReference type="RefSeq" id="WP_013011652.1">
    <property type="nucleotide sequence ID" value="NC_013943.1"/>
</dbReference>